<evidence type="ECO:0000313" key="2">
    <source>
        <dbReference type="EMBL" id="MBC8533965.1"/>
    </source>
</evidence>
<dbReference type="SUPFAM" id="SSF46785">
    <property type="entry name" value="Winged helix' DNA-binding domain"/>
    <property type="match status" value="1"/>
</dbReference>
<feature type="domain" description="HTH marR-type" evidence="1">
    <location>
        <begin position="4"/>
        <end position="140"/>
    </location>
</feature>
<dbReference type="InterPro" id="IPR036390">
    <property type="entry name" value="WH_DNA-bd_sf"/>
</dbReference>
<dbReference type="SMART" id="SM00347">
    <property type="entry name" value="HTH_MARR"/>
    <property type="match status" value="1"/>
</dbReference>
<sequence>MEAQTDFEKRIYQFYRSLYVKMESAISAALANEGITAIQLRILSELDLTEGLPVGELGVRLGMNTGNCSSACKRMESRGLLLRTRAQEDERVVRVAIAPKGKAALKRIYRLLSERQEAVLSRMTPEEQRAMSESMDRLEAYFQQLS</sequence>
<gene>
    <name evidence="2" type="ORF">IAG03_08110</name>
</gene>
<evidence type="ECO:0000313" key="3">
    <source>
        <dbReference type="Proteomes" id="UP000651482"/>
    </source>
</evidence>
<dbReference type="RefSeq" id="WP_249319618.1">
    <property type="nucleotide sequence ID" value="NZ_JACRSN010000010.1"/>
</dbReference>
<protein>
    <submittedName>
        <fullName evidence="2">MarR family transcriptional regulator</fullName>
    </submittedName>
</protein>
<proteinExistence type="predicted"/>
<dbReference type="GO" id="GO:0003700">
    <property type="term" value="F:DNA-binding transcription factor activity"/>
    <property type="evidence" value="ECO:0007669"/>
    <property type="project" value="InterPro"/>
</dbReference>
<dbReference type="EMBL" id="JACRSN010000010">
    <property type="protein sequence ID" value="MBC8533965.1"/>
    <property type="molecule type" value="Genomic_DNA"/>
</dbReference>
<dbReference type="AlphaFoldDB" id="A0A926D7R1"/>
<comment type="caution">
    <text evidence="2">The sequence shown here is derived from an EMBL/GenBank/DDBJ whole genome shotgun (WGS) entry which is preliminary data.</text>
</comment>
<accession>A0A926D7R1</accession>
<dbReference type="Pfam" id="PF12802">
    <property type="entry name" value="MarR_2"/>
    <property type="match status" value="1"/>
</dbReference>
<dbReference type="InterPro" id="IPR000835">
    <property type="entry name" value="HTH_MarR-typ"/>
</dbReference>
<dbReference type="InterPro" id="IPR036388">
    <property type="entry name" value="WH-like_DNA-bd_sf"/>
</dbReference>
<keyword evidence="3" id="KW-1185">Reference proteome</keyword>
<dbReference type="Gene3D" id="1.10.10.10">
    <property type="entry name" value="Winged helix-like DNA-binding domain superfamily/Winged helix DNA-binding domain"/>
    <property type="match status" value="1"/>
</dbReference>
<dbReference type="PANTHER" id="PTHR33164:SF89">
    <property type="entry name" value="MARR FAMILY REGULATORY PROTEIN"/>
    <property type="match status" value="1"/>
</dbReference>
<name>A0A926D7R1_9FIRM</name>
<dbReference type="PANTHER" id="PTHR33164">
    <property type="entry name" value="TRANSCRIPTIONAL REGULATOR, MARR FAMILY"/>
    <property type="match status" value="1"/>
</dbReference>
<dbReference type="PROSITE" id="PS50995">
    <property type="entry name" value="HTH_MARR_2"/>
    <property type="match status" value="1"/>
</dbReference>
<organism evidence="2 3">
    <name type="scientific">Yeguia hominis</name>
    <dbReference type="NCBI Taxonomy" id="2763662"/>
    <lineage>
        <taxon>Bacteria</taxon>
        <taxon>Bacillati</taxon>
        <taxon>Bacillota</taxon>
        <taxon>Clostridia</taxon>
        <taxon>Eubacteriales</taxon>
        <taxon>Yeguiaceae</taxon>
        <taxon>Yeguia</taxon>
    </lineage>
</organism>
<dbReference type="InterPro" id="IPR039422">
    <property type="entry name" value="MarR/SlyA-like"/>
</dbReference>
<dbReference type="Proteomes" id="UP000651482">
    <property type="component" value="Unassembled WGS sequence"/>
</dbReference>
<reference evidence="2" key="1">
    <citation type="submission" date="2020-08" db="EMBL/GenBank/DDBJ databases">
        <title>Genome public.</title>
        <authorList>
            <person name="Liu C."/>
            <person name="Sun Q."/>
        </authorList>
    </citation>
    <scope>NUCLEOTIDE SEQUENCE</scope>
    <source>
        <strain evidence="2">NSJ-40</strain>
    </source>
</reference>
<dbReference type="GO" id="GO:0006950">
    <property type="term" value="P:response to stress"/>
    <property type="evidence" value="ECO:0007669"/>
    <property type="project" value="TreeGrafter"/>
</dbReference>
<evidence type="ECO:0000259" key="1">
    <source>
        <dbReference type="PROSITE" id="PS50995"/>
    </source>
</evidence>